<dbReference type="GO" id="GO:0016020">
    <property type="term" value="C:membrane"/>
    <property type="evidence" value="ECO:0007669"/>
    <property type="project" value="UniProtKB-SubCell"/>
</dbReference>
<dbReference type="Gene3D" id="1.20.58.340">
    <property type="entry name" value="Magnesium transport protein CorA, transmembrane region"/>
    <property type="match status" value="1"/>
</dbReference>
<keyword evidence="3 6" id="KW-1133">Transmembrane helix</keyword>
<accession>A0A6A6SN12</accession>
<evidence type="ECO:0008006" key="9">
    <source>
        <dbReference type="Google" id="ProtNLM"/>
    </source>
</evidence>
<feature type="transmembrane region" description="Helical" evidence="6">
    <location>
        <begin position="502"/>
        <end position="522"/>
    </location>
</feature>
<dbReference type="EMBL" id="MU004605">
    <property type="protein sequence ID" value="KAF2647564.1"/>
    <property type="molecule type" value="Genomic_DNA"/>
</dbReference>
<evidence type="ECO:0000256" key="2">
    <source>
        <dbReference type="ARBA" id="ARBA00022692"/>
    </source>
</evidence>
<dbReference type="AlphaFoldDB" id="A0A6A6SN12"/>
<feature type="transmembrane region" description="Helical" evidence="6">
    <location>
        <begin position="542"/>
        <end position="566"/>
    </location>
</feature>
<feature type="region of interest" description="Disordered" evidence="5">
    <location>
        <begin position="133"/>
        <end position="155"/>
    </location>
</feature>
<organism evidence="7 8">
    <name type="scientific">Lophiostoma macrostomum CBS 122681</name>
    <dbReference type="NCBI Taxonomy" id="1314788"/>
    <lineage>
        <taxon>Eukaryota</taxon>
        <taxon>Fungi</taxon>
        <taxon>Dikarya</taxon>
        <taxon>Ascomycota</taxon>
        <taxon>Pezizomycotina</taxon>
        <taxon>Dothideomycetes</taxon>
        <taxon>Pleosporomycetidae</taxon>
        <taxon>Pleosporales</taxon>
        <taxon>Lophiostomataceae</taxon>
        <taxon>Lophiostoma</taxon>
    </lineage>
</organism>
<dbReference type="GO" id="GO:0046873">
    <property type="term" value="F:metal ion transmembrane transporter activity"/>
    <property type="evidence" value="ECO:0007669"/>
    <property type="project" value="InterPro"/>
</dbReference>
<dbReference type="InterPro" id="IPR002523">
    <property type="entry name" value="MgTranspt_CorA/ZnTranspt_ZntB"/>
</dbReference>
<gene>
    <name evidence="7" type="ORF">K491DRAFT_784656</name>
</gene>
<keyword evidence="8" id="KW-1185">Reference proteome</keyword>
<dbReference type="PANTHER" id="PTHR47685:SF1">
    <property type="entry name" value="MAGNESIUM TRANSPORT PROTEIN CORA"/>
    <property type="match status" value="1"/>
</dbReference>
<dbReference type="OrthoDB" id="341259at2759"/>
<comment type="subcellular location">
    <subcellularLocation>
        <location evidence="1">Membrane</location>
        <topology evidence="1">Multi-pass membrane protein</topology>
    </subcellularLocation>
</comment>
<keyword evidence="2 6" id="KW-0812">Transmembrane</keyword>
<sequence length="649" mass="74352">MGFIEFASVPYPPVRSDDCWLRVLTFFGNGNEPHVDHYSIKGFTHKEHRYPDDSLEDFSTEWAFRWFHCPLNMIDWADACLQKFIPDMDFYAKTQFRGLRPALAQTVNVPLHSRHMEPSCKWTVSSTKVHDNARTETVPKEISSSSTGKEANTIPRSEPKFPRISVYLPYMNWDRFEYHCHLRKEYLSTGAQKLSRLGDIHVRRTLDQYYYGSLTDTISRDADQTISKWTSLDDVRNKKSCGKKKATDDSLLLMVDQIWCWVVDDRTILTFFPSHSFTDNDARFTDLYRSIEERLTSPELSTIWDLYSLIIEQATGHLFNRENIRFQDLMETYRWATNEKAAAQTVHFQRFYRDQNSGEQNSQAPNNRGELTLTLEVADILDELKMIRSLVETQQRVVIDVALALRESSPSISKPGIPVDVHNLDASTSDSVDINSIAKDIDSSARQHITKTGETLTWVLREIDSIRGDAEYTQKMLLDLLNLKQAAASLAEARSAGQQSRAVMLFTVVTIIFLPLSFFTSFFGQNVREYTGDDKDPTLSQIWKPAAVAISVLVIVIALLCALLIFRRKVSRILMRKWHAALCCCLPTRKYKITDGREVADPVKPDDIGRKKSKKRSKQKQANDTPDTHDLEKGLPILQKGLSIQGKNE</sequence>
<dbReference type="SUPFAM" id="SSF144083">
    <property type="entry name" value="Magnesium transport protein CorA, transmembrane region"/>
    <property type="match status" value="1"/>
</dbReference>
<proteinExistence type="predicted"/>
<dbReference type="Pfam" id="PF01544">
    <property type="entry name" value="CorA"/>
    <property type="match status" value="1"/>
</dbReference>
<dbReference type="InterPro" id="IPR045863">
    <property type="entry name" value="CorA_TM1_TM2"/>
</dbReference>
<evidence type="ECO:0000256" key="3">
    <source>
        <dbReference type="ARBA" id="ARBA00022989"/>
    </source>
</evidence>
<feature type="region of interest" description="Disordered" evidence="5">
    <location>
        <begin position="602"/>
        <end position="634"/>
    </location>
</feature>
<evidence type="ECO:0000256" key="4">
    <source>
        <dbReference type="ARBA" id="ARBA00023136"/>
    </source>
</evidence>
<reference evidence="7" key="1">
    <citation type="journal article" date="2020" name="Stud. Mycol.">
        <title>101 Dothideomycetes genomes: a test case for predicting lifestyles and emergence of pathogens.</title>
        <authorList>
            <person name="Haridas S."/>
            <person name="Albert R."/>
            <person name="Binder M."/>
            <person name="Bloem J."/>
            <person name="Labutti K."/>
            <person name="Salamov A."/>
            <person name="Andreopoulos B."/>
            <person name="Baker S."/>
            <person name="Barry K."/>
            <person name="Bills G."/>
            <person name="Bluhm B."/>
            <person name="Cannon C."/>
            <person name="Castanera R."/>
            <person name="Culley D."/>
            <person name="Daum C."/>
            <person name="Ezra D."/>
            <person name="Gonzalez J."/>
            <person name="Henrissat B."/>
            <person name="Kuo A."/>
            <person name="Liang C."/>
            <person name="Lipzen A."/>
            <person name="Lutzoni F."/>
            <person name="Magnuson J."/>
            <person name="Mondo S."/>
            <person name="Nolan M."/>
            <person name="Ohm R."/>
            <person name="Pangilinan J."/>
            <person name="Park H.-J."/>
            <person name="Ramirez L."/>
            <person name="Alfaro M."/>
            <person name="Sun H."/>
            <person name="Tritt A."/>
            <person name="Yoshinaga Y."/>
            <person name="Zwiers L.-H."/>
            <person name="Turgeon B."/>
            <person name="Goodwin S."/>
            <person name="Spatafora J."/>
            <person name="Crous P."/>
            <person name="Grigoriev I."/>
        </authorList>
    </citation>
    <scope>NUCLEOTIDE SEQUENCE</scope>
    <source>
        <strain evidence="7">CBS 122681</strain>
    </source>
</reference>
<dbReference type="InterPro" id="IPR050829">
    <property type="entry name" value="CorA_MIT"/>
</dbReference>
<dbReference type="PANTHER" id="PTHR47685">
    <property type="entry name" value="MAGNESIUM TRANSPORT PROTEIN CORA"/>
    <property type="match status" value="1"/>
</dbReference>
<evidence type="ECO:0000256" key="1">
    <source>
        <dbReference type="ARBA" id="ARBA00004141"/>
    </source>
</evidence>
<evidence type="ECO:0000256" key="6">
    <source>
        <dbReference type="SAM" id="Phobius"/>
    </source>
</evidence>
<dbReference type="Proteomes" id="UP000799324">
    <property type="component" value="Unassembled WGS sequence"/>
</dbReference>
<evidence type="ECO:0000313" key="8">
    <source>
        <dbReference type="Proteomes" id="UP000799324"/>
    </source>
</evidence>
<evidence type="ECO:0000256" key="5">
    <source>
        <dbReference type="SAM" id="MobiDB-lite"/>
    </source>
</evidence>
<keyword evidence="4 6" id="KW-0472">Membrane</keyword>
<protein>
    <recommendedName>
        <fullName evidence="9">Cora-domain-containing protein</fullName>
    </recommendedName>
</protein>
<evidence type="ECO:0000313" key="7">
    <source>
        <dbReference type="EMBL" id="KAF2647564.1"/>
    </source>
</evidence>
<name>A0A6A6SN12_9PLEO</name>